<dbReference type="Gene3D" id="3.10.129.10">
    <property type="entry name" value="Hotdog Thioesterase"/>
    <property type="match status" value="1"/>
</dbReference>
<dbReference type="Pfam" id="PF07977">
    <property type="entry name" value="FabA"/>
    <property type="match status" value="1"/>
</dbReference>
<keyword evidence="1" id="KW-0456">Lyase</keyword>
<comment type="caution">
    <text evidence="2">The sequence shown here is derived from an EMBL/GenBank/DDBJ whole genome shotgun (WGS) entry which is preliminary data.</text>
</comment>
<reference evidence="2 3" key="2">
    <citation type="submission" date="2019-01" db="EMBL/GenBank/DDBJ databases">
        <title>Tautonia sociabilis, a novel thermotolerant planctomycete of Isosphaeraceae family, isolated from a 4000 m deep subterranean habitat.</title>
        <authorList>
            <person name="Kovaleva O.L."/>
            <person name="Elcheninov A.G."/>
            <person name="Van Heerden E."/>
            <person name="Toshchakov S.V."/>
            <person name="Novikov A."/>
            <person name="Bonch-Osmolovskaya E.A."/>
            <person name="Kublanov I.V."/>
        </authorList>
    </citation>
    <scope>NUCLEOTIDE SEQUENCE [LARGE SCALE GENOMIC DNA]</scope>
    <source>
        <strain evidence="2 3">GM2012</strain>
    </source>
</reference>
<dbReference type="SUPFAM" id="SSF54637">
    <property type="entry name" value="Thioesterase/thiol ester dehydrase-isomerase"/>
    <property type="match status" value="1"/>
</dbReference>
<dbReference type="InterPro" id="IPR029069">
    <property type="entry name" value="HotDog_dom_sf"/>
</dbReference>
<evidence type="ECO:0000256" key="1">
    <source>
        <dbReference type="ARBA" id="ARBA00023239"/>
    </source>
</evidence>
<proteinExistence type="predicted"/>
<dbReference type="PANTHER" id="PTHR30272:SF1">
    <property type="entry name" value="3-HYDROXYACYL-[ACYL-CARRIER-PROTEIN] DEHYDRATASE"/>
    <property type="match status" value="1"/>
</dbReference>
<keyword evidence="3" id="KW-1185">Reference proteome</keyword>
<dbReference type="Proteomes" id="UP000280296">
    <property type="component" value="Unassembled WGS sequence"/>
</dbReference>
<evidence type="ECO:0000313" key="3">
    <source>
        <dbReference type="Proteomes" id="UP000280296"/>
    </source>
</evidence>
<dbReference type="CDD" id="cd01288">
    <property type="entry name" value="FabZ"/>
    <property type="match status" value="1"/>
</dbReference>
<gene>
    <name evidence="2" type="ORF">TsocGM_04445</name>
</gene>
<evidence type="ECO:0000313" key="2">
    <source>
        <dbReference type="EMBL" id="RUL88865.1"/>
    </source>
</evidence>
<dbReference type="OrthoDB" id="272251at2"/>
<dbReference type="InterPro" id="IPR013114">
    <property type="entry name" value="FabA_FabZ"/>
</dbReference>
<dbReference type="PANTHER" id="PTHR30272">
    <property type="entry name" value="3-HYDROXYACYL-[ACYL-CARRIER-PROTEIN] DEHYDRATASE"/>
    <property type="match status" value="1"/>
</dbReference>
<organism evidence="2 3">
    <name type="scientific">Tautonia sociabilis</name>
    <dbReference type="NCBI Taxonomy" id="2080755"/>
    <lineage>
        <taxon>Bacteria</taxon>
        <taxon>Pseudomonadati</taxon>
        <taxon>Planctomycetota</taxon>
        <taxon>Planctomycetia</taxon>
        <taxon>Isosphaerales</taxon>
        <taxon>Isosphaeraceae</taxon>
        <taxon>Tautonia</taxon>
    </lineage>
</organism>
<dbReference type="GO" id="GO:0016829">
    <property type="term" value="F:lyase activity"/>
    <property type="evidence" value="ECO:0007669"/>
    <property type="project" value="UniProtKB-KW"/>
</dbReference>
<dbReference type="RefSeq" id="WP_126724116.1">
    <property type="nucleotide sequence ID" value="NZ_RYZH01000006.1"/>
</dbReference>
<dbReference type="EMBL" id="RYZH01000006">
    <property type="protein sequence ID" value="RUL88865.1"/>
    <property type="molecule type" value="Genomic_DNA"/>
</dbReference>
<reference evidence="2 3" key="1">
    <citation type="submission" date="2018-12" db="EMBL/GenBank/DDBJ databases">
        <authorList>
            <person name="Toschakov S.V."/>
        </authorList>
    </citation>
    <scope>NUCLEOTIDE SEQUENCE [LARGE SCALE GENOMIC DNA]</scope>
    <source>
        <strain evidence="2 3">GM2012</strain>
    </source>
</reference>
<protein>
    <submittedName>
        <fullName evidence="2">Beta-hydroxyacyl-ACP dehydratase</fullName>
    </submittedName>
</protein>
<sequence>MPPVAIIPPSEIDLDRVVADQEQIRRFNPQRFEMEQLSAIVHIDTDEHLIVGYKDITDDEFWCRGHIPGFPLMPGVLICEVAAQLCSYYCQAVRLVPDGFLGFGGLEDVRFRGQVRPGDRLVIVGKAQRLHRRQTIFDTQGFVDDTMVYHGRIIGVPIIATEGAPVGERGDG</sequence>
<name>A0A432MP45_9BACT</name>
<accession>A0A432MP45</accession>
<dbReference type="AlphaFoldDB" id="A0A432MP45"/>